<evidence type="ECO:0000256" key="6">
    <source>
        <dbReference type="ARBA" id="ARBA00022989"/>
    </source>
</evidence>
<dbReference type="InterPro" id="IPR005548">
    <property type="entry name" value="Cell_div_FtsQ/DivIB_C"/>
</dbReference>
<keyword evidence="4 9" id="KW-0132">Cell division</keyword>
<feature type="transmembrane region" description="Helical" evidence="9">
    <location>
        <begin position="54"/>
        <end position="75"/>
    </location>
</feature>
<dbReference type="Pfam" id="PF03799">
    <property type="entry name" value="FtsQ_DivIB_C"/>
    <property type="match status" value="1"/>
</dbReference>
<protein>
    <recommendedName>
        <fullName evidence="9">Cell division protein FtsQ</fullName>
    </recommendedName>
</protein>
<comment type="similarity">
    <text evidence="9">Belongs to the FtsQ/DivIB family. FtsQ subfamily.</text>
</comment>
<evidence type="ECO:0000313" key="13">
    <source>
        <dbReference type="Proteomes" id="UP000781958"/>
    </source>
</evidence>
<evidence type="ECO:0000256" key="7">
    <source>
        <dbReference type="ARBA" id="ARBA00023136"/>
    </source>
</evidence>
<dbReference type="Gene3D" id="3.10.20.310">
    <property type="entry name" value="membrane protein fhac"/>
    <property type="match status" value="1"/>
</dbReference>
<feature type="domain" description="POTRA" evidence="11">
    <location>
        <begin position="100"/>
        <end position="168"/>
    </location>
</feature>
<dbReference type="RefSeq" id="WP_209769802.1">
    <property type="nucleotide sequence ID" value="NZ_JAGINP010000021.1"/>
</dbReference>
<feature type="region of interest" description="Disordered" evidence="10">
    <location>
        <begin position="1"/>
        <end position="30"/>
    </location>
</feature>
<proteinExistence type="inferred from homology"/>
<keyword evidence="2 9" id="KW-1003">Cell membrane</keyword>
<name>A0ABS4STP6_9PROT</name>
<dbReference type="PROSITE" id="PS51779">
    <property type="entry name" value="POTRA"/>
    <property type="match status" value="1"/>
</dbReference>
<keyword evidence="5 9" id="KW-0812">Transmembrane</keyword>
<keyword evidence="6 9" id="KW-1133">Transmembrane helix</keyword>
<keyword evidence="3 9" id="KW-0997">Cell inner membrane</keyword>
<dbReference type="PANTHER" id="PTHR35851:SF1">
    <property type="entry name" value="CELL DIVISION PROTEIN FTSQ"/>
    <property type="match status" value="1"/>
</dbReference>
<accession>A0ABS4STP6</accession>
<keyword evidence="8 9" id="KW-0131">Cell cycle</keyword>
<evidence type="ECO:0000256" key="1">
    <source>
        <dbReference type="ARBA" id="ARBA00004370"/>
    </source>
</evidence>
<reference evidence="12 13" key="1">
    <citation type="submission" date="2021-03" db="EMBL/GenBank/DDBJ databases">
        <title>Genomic Encyclopedia of Type Strains, Phase III (KMG-III): the genomes of soil and plant-associated and newly described type strains.</title>
        <authorList>
            <person name="Whitman W."/>
        </authorList>
    </citation>
    <scope>NUCLEOTIDE SEQUENCE [LARGE SCALE GENOMIC DNA]</scope>
    <source>
        <strain evidence="12 13">IMMIB AFH-6</strain>
    </source>
</reference>
<comment type="caution">
    <text evidence="12">The sequence shown here is derived from an EMBL/GenBank/DDBJ whole genome shotgun (WGS) entry which is preliminary data.</text>
</comment>
<dbReference type="InterPro" id="IPR013685">
    <property type="entry name" value="POTRA_FtsQ_type"/>
</dbReference>
<evidence type="ECO:0000256" key="3">
    <source>
        <dbReference type="ARBA" id="ARBA00022519"/>
    </source>
</evidence>
<dbReference type="GO" id="GO:0051301">
    <property type="term" value="P:cell division"/>
    <property type="evidence" value="ECO:0007669"/>
    <property type="project" value="UniProtKB-KW"/>
</dbReference>
<evidence type="ECO:0000256" key="5">
    <source>
        <dbReference type="ARBA" id="ARBA00022692"/>
    </source>
</evidence>
<evidence type="ECO:0000256" key="10">
    <source>
        <dbReference type="SAM" id="MobiDB-lite"/>
    </source>
</evidence>
<comment type="function">
    <text evidence="9">Essential cell division protein.</text>
</comment>
<evidence type="ECO:0000313" key="12">
    <source>
        <dbReference type="EMBL" id="MBP2295342.1"/>
    </source>
</evidence>
<dbReference type="Pfam" id="PF08478">
    <property type="entry name" value="POTRA_1"/>
    <property type="match status" value="1"/>
</dbReference>
<dbReference type="EMBL" id="JAGINP010000021">
    <property type="protein sequence ID" value="MBP2295342.1"/>
    <property type="molecule type" value="Genomic_DNA"/>
</dbReference>
<evidence type="ECO:0000259" key="11">
    <source>
        <dbReference type="PROSITE" id="PS51779"/>
    </source>
</evidence>
<evidence type="ECO:0000256" key="4">
    <source>
        <dbReference type="ARBA" id="ARBA00022618"/>
    </source>
</evidence>
<comment type="subcellular location">
    <subcellularLocation>
        <location evidence="9">Cell inner membrane</location>
        <topology evidence="9">Single-pass type II membrane protein</topology>
    </subcellularLocation>
    <subcellularLocation>
        <location evidence="1">Membrane</location>
    </subcellularLocation>
    <text evidence="9">Localizes to the division septum.</text>
</comment>
<dbReference type="HAMAP" id="MF_00911">
    <property type="entry name" value="FtsQ_subfam"/>
    <property type="match status" value="1"/>
</dbReference>
<gene>
    <name evidence="9" type="primary">ftsQ</name>
    <name evidence="12" type="ORF">J2851_005147</name>
</gene>
<dbReference type="InterPro" id="IPR034746">
    <property type="entry name" value="POTRA"/>
</dbReference>
<evidence type="ECO:0000256" key="2">
    <source>
        <dbReference type="ARBA" id="ARBA00022475"/>
    </source>
</evidence>
<dbReference type="PANTHER" id="PTHR35851">
    <property type="entry name" value="CELL DIVISION PROTEIN FTSQ"/>
    <property type="match status" value="1"/>
</dbReference>
<dbReference type="InterPro" id="IPR026579">
    <property type="entry name" value="FtsQ"/>
</dbReference>
<evidence type="ECO:0000256" key="8">
    <source>
        <dbReference type="ARBA" id="ARBA00023306"/>
    </source>
</evidence>
<dbReference type="Proteomes" id="UP000781958">
    <property type="component" value="Unassembled WGS sequence"/>
</dbReference>
<keyword evidence="13" id="KW-1185">Reference proteome</keyword>
<keyword evidence="7 9" id="KW-0472">Membrane</keyword>
<organism evidence="12 13">
    <name type="scientific">Azospirillum rugosum</name>
    <dbReference type="NCBI Taxonomy" id="416170"/>
    <lineage>
        <taxon>Bacteria</taxon>
        <taxon>Pseudomonadati</taxon>
        <taxon>Pseudomonadota</taxon>
        <taxon>Alphaproteobacteria</taxon>
        <taxon>Rhodospirillales</taxon>
        <taxon>Azospirillaceae</taxon>
        <taxon>Azospirillum</taxon>
    </lineage>
</organism>
<evidence type="ECO:0000256" key="9">
    <source>
        <dbReference type="HAMAP-Rule" id="MF_00911"/>
    </source>
</evidence>
<sequence>MSARLSIDPQFRPTSGGMMGARPRDEMPVPPRAMAQSAQKGNRRRAWPRWTRPAVKAAILLTPVLVMAGFAGSAWKRGTFAETAAAVQDSLIAVSASAGFAISDVMVEGRTETDKNAILRTLGVQRGDPILAVNLAEAKERLESLPWVSGAAVERRLPDVLYVRLSERQPMAIWQHDRKFTVIDREGRPLADAAELARRGNERIETLPQVLGANAPFQVPKLLAALDNVPSLRDKVSAATWLGDRRWDLKLSNGVIVKLPEAGMHTALRQLAEMDSAGKVLDRDIVAIDLRQPDRAVLQTSTTAVLPWTEEDNKKKPGKKT</sequence>